<evidence type="ECO:0000256" key="2">
    <source>
        <dbReference type="ARBA" id="ARBA00022777"/>
    </source>
</evidence>
<evidence type="ECO:0000256" key="1">
    <source>
        <dbReference type="ARBA" id="ARBA00022679"/>
    </source>
</evidence>
<dbReference type="Pfam" id="PF02685">
    <property type="entry name" value="Glucokinase"/>
    <property type="match status" value="1"/>
</dbReference>
<organism evidence="4 5">
    <name type="scientific">Actibacterium lipolyticum</name>
    <dbReference type="NCBI Taxonomy" id="1524263"/>
    <lineage>
        <taxon>Bacteria</taxon>
        <taxon>Pseudomonadati</taxon>
        <taxon>Pseudomonadota</taxon>
        <taxon>Alphaproteobacteria</taxon>
        <taxon>Rhodobacterales</taxon>
        <taxon>Roseobacteraceae</taxon>
        <taxon>Actibacterium</taxon>
    </lineage>
</organism>
<keyword evidence="2 4" id="KW-0418">Kinase</keyword>
<gene>
    <name evidence="4" type="primary">glk</name>
    <name evidence="4" type="ORF">COL8621_01474</name>
</gene>
<dbReference type="SUPFAM" id="SSF53067">
    <property type="entry name" value="Actin-like ATPase domain"/>
    <property type="match status" value="1"/>
</dbReference>
<dbReference type="CDD" id="cd24008">
    <property type="entry name" value="ASKHA_NBD_GLK"/>
    <property type="match status" value="1"/>
</dbReference>
<dbReference type="InterPro" id="IPR043129">
    <property type="entry name" value="ATPase_NBD"/>
</dbReference>
<dbReference type="Proteomes" id="UP000202922">
    <property type="component" value="Unassembled WGS sequence"/>
</dbReference>
<dbReference type="PANTHER" id="PTHR47690:SF1">
    <property type="entry name" value="GLUCOKINASE"/>
    <property type="match status" value="1"/>
</dbReference>
<evidence type="ECO:0000256" key="3">
    <source>
        <dbReference type="RuleBase" id="RU004046"/>
    </source>
</evidence>
<dbReference type="OrthoDB" id="9800595at2"/>
<dbReference type="AlphaFoldDB" id="A0A238JVQ1"/>
<dbReference type="GO" id="GO:0006096">
    <property type="term" value="P:glycolytic process"/>
    <property type="evidence" value="ECO:0007669"/>
    <property type="project" value="InterPro"/>
</dbReference>
<comment type="similarity">
    <text evidence="3">Belongs to the bacterial glucokinase family.</text>
</comment>
<dbReference type="GO" id="GO:0004340">
    <property type="term" value="F:glucokinase activity"/>
    <property type="evidence" value="ECO:0007669"/>
    <property type="project" value="UniProtKB-EC"/>
</dbReference>
<dbReference type="GO" id="GO:0005536">
    <property type="term" value="F:D-glucose binding"/>
    <property type="evidence" value="ECO:0007669"/>
    <property type="project" value="InterPro"/>
</dbReference>
<accession>A0A238JVQ1</accession>
<name>A0A238JVQ1_9RHOB</name>
<dbReference type="GO" id="GO:0005829">
    <property type="term" value="C:cytosol"/>
    <property type="evidence" value="ECO:0007669"/>
    <property type="project" value="TreeGrafter"/>
</dbReference>
<sequence length="320" mass="33201">MTHAEAPALVADIGGTNTRVALAQGSELLTDTIHRFRNAEYPDLETVLRHYIEGRGNTQLSGACVAVAGPVRDGIGRLTNLNWQIDTETLARAAGTGRVAILNDLQAQGHALDYLDEPSLRPVLSGAPEGPNATRLVIGIGTGFNAAAVIPGPNGPIVTAAEAGHVALPVENEDDLALATFVKGADDFAAVEDVLSGRGLSRLFSWVTTRAGTPEQADAAAVMGMLAQGDAVAAEEAARIFTRHLGIASGNLALTFLPFGGIYLCGGVARAVAPYLQQLGFPAAFHGKGRFTGFLEGFAISVIEDDYAALTGCAAHLVHK</sequence>
<dbReference type="InterPro" id="IPR003836">
    <property type="entry name" value="Glucokinase"/>
</dbReference>
<dbReference type="RefSeq" id="WP_093966581.1">
    <property type="nucleotide sequence ID" value="NZ_FXYE01000001.1"/>
</dbReference>
<dbReference type="PANTHER" id="PTHR47690">
    <property type="entry name" value="GLUCOKINASE"/>
    <property type="match status" value="1"/>
</dbReference>
<evidence type="ECO:0000313" key="4">
    <source>
        <dbReference type="EMBL" id="SMX34758.1"/>
    </source>
</evidence>
<keyword evidence="5" id="KW-1185">Reference proteome</keyword>
<keyword evidence="1 4" id="KW-0808">Transferase</keyword>
<proteinExistence type="inferred from homology"/>
<dbReference type="Gene3D" id="3.30.420.40">
    <property type="match status" value="1"/>
</dbReference>
<protein>
    <submittedName>
        <fullName evidence="4">Glucokinase</fullName>
        <ecNumber evidence="4">2.7.1.2</ecNumber>
    </submittedName>
</protein>
<dbReference type="InterPro" id="IPR050201">
    <property type="entry name" value="Bacterial_glucokinase"/>
</dbReference>
<evidence type="ECO:0000313" key="5">
    <source>
        <dbReference type="Proteomes" id="UP000202922"/>
    </source>
</evidence>
<reference evidence="5" key="1">
    <citation type="submission" date="2017-05" db="EMBL/GenBank/DDBJ databases">
        <authorList>
            <person name="Rodrigo-Torres L."/>
            <person name="Arahal R. D."/>
            <person name="Lucena T."/>
        </authorList>
    </citation>
    <scope>NUCLEOTIDE SEQUENCE [LARGE SCALE GENOMIC DNA]</scope>
    <source>
        <strain evidence="5">CECT 8621</strain>
    </source>
</reference>
<dbReference type="EMBL" id="FXYE01000001">
    <property type="protein sequence ID" value="SMX34758.1"/>
    <property type="molecule type" value="Genomic_DNA"/>
</dbReference>
<dbReference type="GO" id="GO:0005524">
    <property type="term" value="F:ATP binding"/>
    <property type="evidence" value="ECO:0007669"/>
    <property type="project" value="InterPro"/>
</dbReference>
<dbReference type="Gene3D" id="3.40.367.20">
    <property type="match status" value="1"/>
</dbReference>
<dbReference type="EC" id="2.7.1.2" evidence="4"/>